<organism evidence="4 5">
    <name type="scientific">Chironomus riparius</name>
    <dbReference type="NCBI Taxonomy" id="315576"/>
    <lineage>
        <taxon>Eukaryota</taxon>
        <taxon>Metazoa</taxon>
        <taxon>Ecdysozoa</taxon>
        <taxon>Arthropoda</taxon>
        <taxon>Hexapoda</taxon>
        <taxon>Insecta</taxon>
        <taxon>Pterygota</taxon>
        <taxon>Neoptera</taxon>
        <taxon>Endopterygota</taxon>
        <taxon>Diptera</taxon>
        <taxon>Nematocera</taxon>
        <taxon>Chironomoidea</taxon>
        <taxon>Chironomidae</taxon>
        <taxon>Chironominae</taxon>
        <taxon>Chironomus</taxon>
    </lineage>
</organism>
<feature type="chain" id="PRO_5040475462" evidence="3">
    <location>
        <begin position="21"/>
        <end position="425"/>
    </location>
</feature>
<evidence type="ECO:0000256" key="2">
    <source>
        <dbReference type="SAM" id="Phobius"/>
    </source>
</evidence>
<reference evidence="4" key="2">
    <citation type="submission" date="2022-10" db="EMBL/GenBank/DDBJ databases">
        <authorList>
            <consortium name="ENA_rothamsted_submissions"/>
            <consortium name="culmorum"/>
            <person name="King R."/>
        </authorList>
    </citation>
    <scope>NUCLEOTIDE SEQUENCE</scope>
</reference>
<keyword evidence="1 3" id="KW-0732">Signal</keyword>
<evidence type="ECO:0000313" key="4">
    <source>
        <dbReference type="EMBL" id="CAG9800141.1"/>
    </source>
</evidence>
<dbReference type="InterPro" id="IPR032675">
    <property type="entry name" value="LRR_dom_sf"/>
</dbReference>
<dbReference type="PANTHER" id="PTHR24373:SF275">
    <property type="entry name" value="TIR DOMAIN-CONTAINING PROTEIN"/>
    <property type="match status" value="1"/>
</dbReference>
<dbReference type="Proteomes" id="UP001153620">
    <property type="component" value="Chromosome 1"/>
</dbReference>
<name>A0A9N9RNT2_9DIPT</name>
<protein>
    <submittedName>
        <fullName evidence="4">Uncharacterized protein</fullName>
    </submittedName>
</protein>
<dbReference type="AlphaFoldDB" id="A0A9N9RNT2"/>
<dbReference type="OrthoDB" id="676979at2759"/>
<dbReference type="Pfam" id="PF13855">
    <property type="entry name" value="LRR_8"/>
    <property type="match status" value="1"/>
</dbReference>
<evidence type="ECO:0000313" key="5">
    <source>
        <dbReference type="Proteomes" id="UP001153620"/>
    </source>
</evidence>
<dbReference type="PANTHER" id="PTHR24373">
    <property type="entry name" value="SLIT RELATED LEUCINE-RICH REPEAT NEURONAL PROTEIN"/>
    <property type="match status" value="1"/>
</dbReference>
<feature type="transmembrane region" description="Helical" evidence="2">
    <location>
        <begin position="400"/>
        <end position="422"/>
    </location>
</feature>
<dbReference type="InterPro" id="IPR001611">
    <property type="entry name" value="Leu-rich_rpt"/>
</dbReference>
<proteinExistence type="predicted"/>
<accession>A0A9N9RNT2</accession>
<keyword evidence="5" id="KW-1185">Reference proteome</keyword>
<keyword evidence="2" id="KW-0812">Transmembrane</keyword>
<dbReference type="InterPro" id="IPR050328">
    <property type="entry name" value="Dev_Immune_Receptor"/>
</dbReference>
<dbReference type="Gene3D" id="3.80.10.10">
    <property type="entry name" value="Ribonuclease Inhibitor"/>
    <property type="match status" value="1"/>
</dbReference>
<feature type="signal peptide" evidence="3">
    <location>
        <begin position="1"/>
        <end position="20"/>
    </location>
</feature>
<sequence>MAMKEIVIFISCMLCSISDSVNIHCKYYAGSYVSVVNVYSCNLLNTVNIKSKESASIDSETGNHSKGKGNADVGCFYSENSGRVIQFFPRYLENIFTNLKLIVIRHGRLKELQQSDLQSFSKLVHLDLDANDIEILEDGLFAYNPDLIYICIKRNRIIHIGQQVFEDLNKLAWLNLESNKCINIRADSNQTDVKKVTHQVKLKCLGFTGIEKNLQMLENSLLCVNPETLPIFDQKLQNLQIRFQNSSVSHYMPIKERFQDIISWKSKLFLSVNERISIIETSAMNSTSEILIQMKSLKTELNDNLMRLGKEMSFKITELESSFVNLSSVARNSSQTAEKSLENGSSINDNIEILDKSLNAKIVKMTEILTKSINDRITGYETIWFKALELKKDNFITLDFSRYCMIGFCLILSFVNIVLIIFNFI</sequence>
<reference evidence="4" key="1">
    <citation type="submission" date="2022-01" db="EMBL/GenBank/DDBJ databases">
        <authorList>
            <person name="King R."/>
        </authorList>
    </citation>
    <scope>NUCLEOTIDE SEQUENCE</scope>
</reference>
<dbReference type="EMBL" id="OU895877">
    <property type="protein sequence ID" value="CAG9800141.1"/>
    <property type="molecule type" value="Genomic_DNA"/>
</dbReference>
<keyword evidence="2" id="KW-1133">Transmembrane helix</keyword>
<evidence type="ECO:0000256" key="3">
    <source>
        <dbReference type="SAM" id="SignalP"/>
    </source>
</evidence>
<gene>
    <name evidence="4" type="ORF">CHIRRI_LOCUS3092</name>
</gene>
<dbReference type="SUPFAM" id="SSF52058">
    <property type="entry name" value="L domain-like"/>
    <property type="match status" value="1"/>
</dbReference>
<keyword evidence="2" id="KW-0472">Membrane</keyword>
<evidence type="ECO:0000256" key="1">
    <source>
        <dbReference type="ARBA" id="ARBA00022729"/>
    </source>
</evidence>